<feature type="compositionally biased region" description="Low complexity" evidence="1">
    <location>
        <begin position="112"/>
        <end position="123"/>
    </location>
</feature>
<gene>
    <name evidence="2" type="ORF">LCGC14_1594410</name>
</gene>
<reference evidence="2" key="1">
    <citation type="journal article" date="2015" name="Nature">
        <title>Complex archaea that bridge the gap between prokaryotes and eukaryotes.</title>
        <authorList>
            <person name="Spang A."/>
            <person name="Saw J.H."/>
            <person name="Jorgensen S.L."/>
            <person name="Zaremba-Niedzwiedzka K."/>
            <person name="Martijn J."/>
            <person name="Lind A.E."/>
            <person name="van Eijk R."/>
            <person name="Schleper C."/>
            <person name="Guy L."/>
            <person name="Ettema T.J."/>
        </authorList>
    </citation>
    <scope>NUCLEOTIDE SEQUENCE</scope>
</reference>
<comment type="caution">
    <text evidence="2">The sequence shown here is derived from an EMBL/GenBank/DDBJ whole genome shotgun (WGS) entry which is preliminary data.</text>
</comment>
<evidence type="ECO:0000313" key="2">
    <source>
        <dbReference type="EMBL" id="KKM25500.1"/>
    </source>
</evidence>
<feature type="region of interest" description="Disordered" evidence="1">
    <location>
        <begin position="104"/>
        <end position="129"/>
    </location>
</feature>
<evidence type="ECO:0000256" key="1">
    <source>
        <dbReference type="SAM" id="MobiDB-lite"/>
    </source>
</evidence>
<proteinExistence type="predicted"/>
<protein>
    <submittedName>
        <fullName evidence="2">Uncharacterized protein</fullName>
    </submittedName>
</protein>
<dbReference type="EMBL" id="LAZR01012706">
    <property type="protein sequence ID" value="KKM25500.1"/>
    <property type="molecule type" value="Genomic_DNA"/>
</dbReference>
<organism evidence="2">
    <name type="scientific">marine sediment metagenome</name>
    <dbReference type="NCBI Taxonomy" id="412755"/>
    <lineage>
        <taxon>unclassified sequences</taxon>
        <taxon>metagenomes</taxon>
        <taxon>ecological metagenomes</taxon>
    </lineage>
</organism>
<name>A0A0F9LDG5_9ZZZZ</name>
<dbReference type="AlphaFoldDB" id="A0A0F9LDG5"/>
<feature type="region of interest" description="Disordered" evidence="1">
    <location>
        <begin position="171"/>
        <end position="197"/>
    </location>
</feature>
<sequence length="197" mass="21917">MLLQEVYQLPEKQWTPDANPVAATLTVVGQYSTDQYGFKQPVQLKDDQGVSSEVVVQSKYEKGLMNPSMVGNRVRWRLKWYQGSQKQVIVGYCLDKIPSSPGLALQPASALPQTPNTSNTPQPRDYDAENKGKVRTQFVKAAIIAKQIVIGPDHIGDLNYWTEYAMTGNAPLPPERQHPGDLLTSPTLNEEVPWGQP</sequence>
<accession>A0A0F9LDG5</accession>